<accession>A0A0F5YMB4</accession>
<dbReference type="EMBL" id="LATL02000058">
    <property type="protein sequence ID" value="KKD40039.1"/>
    <property type="molecule type" value="Genomic_DNA"/>
</dbReference>
<dbReference type="OrthoDB" id="441441at2"/>
<sequence length="474" mass="54858">MSNNDSIGGAGSYKGYEAVLENIKAVKKKTEELKKGGQMPKGISFHISNNKYLYLQFKNPFTGTRVPQDVNVPFDESGVYQARDKAWKIKDAFNKLTTASEFDEWFKREIKEVNELVNDLKTYREIIQELEDEYFDGVNVNTKRPRSRDIPNDASTWKKGNLDYFKKLPDWDKYPTWQELKTALFTYKQGVNSFKKCYYALRKIAEKCPNNKQLLERFGEIDPEQTKFKDKQSVSWQEFLDWREMVTNKNLRRGRDTLARKSWLWVTSMCILYALRPSEIAAAINLDKPYTKDGVTIPAISDPSNKTLLLVLGDFTYFGTSIKTGGRVCKPVTTNPEIIELLQIREISLYQYKPRPNSLPENICTGFNGIHSSYMNRHKAPATEIYAFRHLGNQLGEMYGVPQEIRARSMGHSVQQNDSTYKKRKNLQTTVDILLNHSKQPLSLELAKDELERLGFDLENELIQSVLKVIYQLE</sequence>
<dbReference type="PATRIC" id="fig|1637645.4.peg.1081"/>
<organism evidence="1 2">
    <name type="scientific">Limnoraphis robusta CS-951</name>
    <dbReference type="NCBI Taxonomy" id="1637645"/>
    <lineage>
        <taxon>Bacteria</taxon>
        <taxon>Bacillati</taxon>
        <taxon>Cyanobacteriota</taxon>
        <taxon>Cyanophyceae</taxon>
        <taxon>Oscillatoriophycideae</taxon>
        <taxon>Oscillatoriales</taxon>
        <taxon>Sirenicapillariaceae</taxon>
        <taxon>Limnoraphis</taxon>
    </lineage>
</organism>
<name>A0A0F5YMB4_9CYAN</name>
<evidence type="ECO:0000313" key="1">
    <source>
        <dbReference type="EMBL" id="KKD40039.1"/>
    </source>
</evidence>
<evidence type="ECO:0000313" key="2">
    <source>
        <dbReference type="Proteomes" id="UP000033607"/>
    </source>
</evidence>
<gene>
    <name evidence="1" type="ORF">WN50_00035</name>
</gene>
<dbReference type="AlphaFoldDB" id="A0A0F5YMB4"/>
<reference evidence="1 2" key="1">
    <citation type="submission" date="2015-06" db="EMBL/GenBank/DDBJ databases">
        <title>Draft genome assembly of filamentous brackish cyanobacterium Limnoraphis robusta strain CS-951.</title>
        <authorList>
            <person name="Willis A."/>
            <person name="Parks M."/>
            <person name="Burford M.A."/>
        </authorList>
    </citation>
    <scope>NUCLEOTIDE SEQUENCE [LARGE SCALE GENOMIC DNA]</scope>
    <source>
        <strain evidence="1 2">CS-951</strain>
    </source>
</reference>
<dbReference type="RefSeq" id="WP_046276436.1">
    <property type="nucleotide sequence ID" value="NZ_LATL02000058.1"/>
</dbReference>
<dbReference type="Proteomes" id="UP000033607">
    <property type="component" value="Unassembled WGS sequence"/>
</dbReference>
<comment type="caution">
    <text evidence="1">The sequence shown here is derived from an EMBL/GenBank/DDBJ whole genome shotgun (WGS) entry which is preliminary data.</text>
</comment>
<protein>
    <recommendedName>
        <fullName evidence="3">Integrase</fullName>
    </recommendedName>
</protein>
<proteinExistence type="predicted"/>
<evidence type="ECO:0008006" key="3">
    <source>
        <dbReference type="Google" id="ProtNLM"/>
    </source>
</evidence>